<protein>
    <recommendedName>
        <fullName evidence="1">AMP-dependent synthetase/ligase domain-containing protein</fullName>
    </recommendedName>
</protein>
<gene>
    <name evidence="2" type="ORF">CNECB9_4640013</name>
</gene>
<reference evidence="2" key="1">
    <citation type="submission" date="2016-09" db="EMBL/GenBank/DDBJ databases">
        <authorList>
            <person name="Capua I."/>
            <person name="De Benedictis P."/>
            <person name="Joannis T."/>
            <person name="Lombin L.H."/>
            <person name="Cattoli G."/>
        </authorList>
    </citation>
    <scope>NUCLEOTIDE SEQUENCE</scope>
    <source>
        <strain evidence="2">B9</strain>
    </source>
</reference>
<name>A0A1K0IYY0_CUPNE</name>
<organism evidence="2">
    <name type="scientific">Cupriavidus necator</name>
    <name type="common">Alcaligenes eutrophus</name>
    <name type="synonym">Ralstonia eutropha</name>
    <dbReference type="NCBI Taxonomy" id="106590"/>
    <lineage>
        <taxon>Bacteria</taxon>
        <taxon>Pseudomonadati</taxon>
        <taxon>Pseudomonadota</taxon>
        <taxon>Betaproteobacteria</taxon>
        <taxon>Burkholderiales</taxon>
        <taxon>Burkholderiaceae</taxon>
        <taxon>Cupriavidus</taxon>
    </lineage>
</organism>
<dbReference type="Pfam" id="PF00501">
    <property type="entry name" value="AMP-binding"/>
    <property type="match status" value="1"/>
</dbReference>
<accession>A0A1K0IYY0</accession>
<dbReference type="Gene3D" id="3.40.50.12780">
    <property type="entry name" value="N-terminal domain of ligase-like"/>
    <property type="match status" value="1"/>
</dbReference>
<sequence>MKAAHAAPPSQNAHLFGQLAAAAQADPSACALSGKAGTCLSYGELHDAALYLAGYLQQRLAVRAGSRVALVMDACHALPVAYYAILRCDAVVVPMSTAPAAGALADGMLACRTRVAIAAHAHRDAVPALLAAGVLRSAVIGAPGCVAGLSGAAPTGAEAGGIHMLDGALAAGIAPLRMGQGGTSAAVIAAVPDTVAPATRGFALLSHHALAAMTDQAASVGRSPLAHLLTVQRAVSQRACLHVLGGTAPWFDVLPA</sequence>
<dbReference type="RefSeq" id="WP_340528155.1">
    <property type="nucleotide sequence ID" value="NZ_FMSH01000406.1"/>
</dbReference>
<evidence type="ECO:0000313" key="2">
    <source>
        <dbReference type="EMBL" id="SCU86946.1"/>
    </source>
</evidence>
<dbReference type="SUPFAM" id="SSF56801">
    <property type="entry name" value="Acetyl-CoA synthetase-like"/>
    <property type="match status" value="1"/>
</dbReference>
<proteinExistence type="predicted"/>
<dbReference type="EMBL" id="FMSH01000406">
    <property type="protein sequence ID" value="SCU86946.1"/>
    <property type="molecule type" value="Genomic_DNA"/>
</dbReference>
<dbReference type="InterPro" id="IPR000873">
    <property type="entry name" value="AMP-dep_synth/lig_dom"/>
</dbReference>
<feature type="domain" description="AMP-dependent synthetase/ligase" evidence="1">
    <location>
        <begin position="21"/>
        <end position="124"/>
    </location>
</feature>
<dbReference type="AlphaFoldDB" id="A0A1K0IYY0"/>
<evidence type="ECO:0000259" key="1">
    <source>
        <dbReference type="Pfam" id="PF00501"/>
    </source>
</evidence>
<dbReference type="InterPro" id="IPR042099">
    <property type="entry name" value="ANL_N_sf"/>
</dbReference>